<organism evidence="7 8">
    <name type="scientific">Fulvivirga kasyanovii</name>
    <dbReference type="NCBI Taxonomy" id="396812"/>
    <lineage>
        <taxon>Bacteria</taxon>
        <taxon>Pseudomonadati</taxon>
        <taxon>Bacteroidota</taxon>
        <taxon>Cytophagia</taxon>
        <taxon>Cytophagales</taxon>
        <taxon>Fulvivirgaceae</taxon>
        <taxon>Fulvivirga</taxon>
    </lineage>
</organism>
<keyword evidence="8" id="KW-1185">Reference proteome</keyword>
<evidence type="ECO:0000256" key="2">
    <source>
        <dbReference type="ARBA" id="ARBA00023136"/>
    </source>
</evidence>
<dbReference type="PANTHER" id="PTHR30329:SF21">
    <property type="entry name" value="LIPOPROTEIN YIAD-RELATED"/>
    <property type="match status" value="1"/>
</dbReference>
<feature type="chain" id="PRO_5047189422" evidence="5">
    <location>
        <begin position="24"/>
        <end position="229"/>
    </location>
</feature>
<evidence type="ECO:0000313" key="7">
    <source>
        <dbReference type="EMBL" id="MTI28187.1"/>
    </source>
</evidence>
<comment type="subcellular location">
    <subcellularLocation>
        <location evidence="1">Cell outer membrane</location>
    </subcellularLocation>
</comment>
<evidence type="ECO:0000313" key="8">
    <source>
        <dbReference type="Proteomes" id="UP000798808"/>
    </source>
</evidence>
<dbReference type="CDD" id="cd07185">
    <property type="entry name" value="OmpA_C-like"/>
    <property type="match status" value="1"/>
</dbReference>
<proteinExistence type="predicted"/>
<dbReference type="InterPro" id="IPR036737">
    <property type="entry name" value="OmpA-like_sf"/>
</dbReference>
<keyword evidence="5" id="KW-0732">Signal</keyword>
<feature type="signal peptide" evidence="5">
    <location>
        <begin position="1"/>
        <end position="23"/>
    </location>
</feature>
<evidence type="ECO:0000256" key="5">
    <source>
        <dbReference type="SAM" id="SignalP"/>
    </source>
</evidence>
<gene>
    <name evidence="7" type="ORF">E1163_24740</name>
</gene>
<reference evidence="7 8" key="1">
    <citation type="submission" date="2019-02" db="EMBL/GenBank/DDBJ databases">
        <authorList>
            <person name="Goldberg S.R."/>
            <person name="Haltli B.A."/>
            <person name="Correa H."/>
            <person name="Russell K.G."/>
        </authorList>
    </citation>
    <scope>NUCLEOTIDE SEQUENCE [LARGE SCALE GENOMIC DNA]</scope>
    <source>
        <strain evidence="7 8">JCM 16186</strain>
    </source>
</reference>
<dbReference type="InterPro" id="IPR006665">
    <property type="entry name" value="OmpA-like"/>
</dbReference>
<keyword evidence="3" id="KW-0998">Cell outer membrane</keyword>
<name>A0ABW9RVG6_9BACT</name>
<sequence length="229" mass="25811">MRFNGLMCMLMLVLLTLSPHLQSQDANDIIPIKGDIIDYSTREPVKAKIQYESLPYGSKIGIFSGSSFSFNMEEGKDYSLRVSAEGYAPYTETLKASELQANNGNKIIELKPTGINQLIRLDKLIFALGKADISEESHQELDELVDMLNSNENITIQLEGHTDFRGNPRQNMKLSEKRVEAVKDYLVEKGIDKKRIGTKAFGGSQPLSREDDAEARRNNRRVEVRILSN</sequence>
<keyword evidence="2 4" id="KW-0472">Membrane</keyword>
<protein>
    <submittedName>
        <fullName evidence="7">OmpA family protein</fullName>
    </submittedName>
</protein>
<dbReference type="RefSeq" id="WP_155175475.1">
    <property type="nucleotide sequence ID" value="NZ_BAAAFL010000012.1"/>
</dbReference>
<feature type="domain" description="OmpA-like" evidence="6">
    <location>
        <begin position="113"/>
        <end position="229"/>
    </location>
</feature>
<evidence type="ECO:0000259" key="6">
    <source>
        <dbReference type="PROSITE" id="PS51123"/>
    </source>
</evidence>
<comment type="caution">
    <text evidence="7">The sequence shown here is derived from an EMBL/GenBank/DDBJ whole genome shotgun (WGS) entry which is preliminary data.</text>
</comment>
<evidence type="ECO:0000256" key="1">
    <source>
        <dbReference type="ARBA" id="ARBA00004442"/>
    </source>
</evidence>
<dbReference type="Proteomes" id="UP000798808">
    <property type="component" value="Unassembled WGS sequence"/>
</dbReference>
<dbReference type="Gene3D" id="3.30.1330.60">
    <property type="entry name" value="OmpA-like domain"/>
    <property type="match status" value="1"/>
</dbReference>
<dbReference type="InterPro" id="IPR050330">
    <property type="entry name" value="Bact_OuterMem_StrucFunc"/>
</dbReference>
<dbReference type="Pfam" id="PF00691">
    <property type="entry name" value="OmpA"/>
    <property type="match status" value="1"/>
</dbReference>
<dbReference type="PANTHER" id="PTHR30329">
    <property type="entry name" value="STATOR ELEMENT OF FLAGELLAR MOTOR COMPLEX"/>
    <property type="match status" value="1"/>
</dbReference>
<accession>A0ABW9RVG6</accession>
<evidence type="ECO:0000256" key="3">
    <source>
        <dbReference type="ARBA" id="ARBA00023237"/>
    </source>
</evidence>
<dbReference type="InterPro" id="IPR006664">
    <property type="entry name" value="OMP_bac"/>
</dbReference>
<dbReference type="EMBL" id="SMLW01000656">
    <property type="protein sequence ID" value="MTI28187.1"/>
    <property type="molecule type" value="Genomic_DNA"/>
</dbReference>
<dbReference type="PRINTS" id="PR01021">
    <property type="entry name" value="OMPADOMAIN"/>
</dbReference>
<dbReference type="PROSITE" id="PS51123">
    <property type="entry name" value="OMPA_2"/>
    <property type="match status" value="1"/>
</dbReference>
<evidence type="ECO:0000256" key="4">
    <source>
        <dbReference type="PROSITE-ProRule" id="PRU00473"/>
    </source>
</evidence>
<dbReference type="SUPFAM" id="SSF103088">
    <property type="entry name" value="OmpA-like"/>
    <property type="match status" value="1"/>
</dbReference>